<evidence type="ECO:0000313" key="2">
    <source>
        <dbReference type="Proteomes" id="UP000504611"/>
    </source>
</evidence>
<dbReference type="AlphaFoldDB" id="A0A6I9PHX9"/>
<accession>A0A6I9PHX9</accession>
<dbReference type="GeneID" id="104963621"/>
<dbReference type="GO" id="GO:0045053">
    <property type="term" value="P:protein retention in Golgi apparatus"/>
    <property type="evidence" value="ECO:0007669"/>
    <property type="project" value="TreeGrafter"/>
</dbReference>
<dbReference type="Proteomes" id="UP000504611">
    <property type="component" value="Unplaced"/>
</dbReference>
<evidence type="ECO:0000259" key="1">
    <source>
        <dbReference type="Pfam" id="PF25036"/>
    </source>
</evidence>
<gene>
    <name evidence="3" type="primary">LOC104963621</name>
</gene>
<keyword evidence="2" id="KW-1185">Reference proteome</keyword>
<dbReference type="RefSeq" id="XP_010790534.1">
    <property type="nucleotide sequence ID" value="XM_010792232.1"/>
</dbReference>
<dbReference type="KEGG" id="ncc:104963621"/>
<dbReference type="InterPro" id="IPR009543">
    <property type="entry name" value="VPS13_VAB"/>
</dbReference>
<dbReference type="OrthoDB" id="272810at2759"/>
<name>A0A6I9PHX9_9TELE</name>
<organism evidence="2 3">
    <name type="scientific">Notothenia coriiceps</name>
    <name type="common">black rockcod</name>
    <dbReference type="NCBI Taxonomy" id="8208"/>
    <lineage>
        <taxon>Eukaryota</taxon>
        <taxon>Metazoa</taxon>
        <taxon>Chordata</taxon>
        <taxon>Craniata</taxon>
        <taxon>Vertebrata</taxon>
        <taxon>Euteleostomi</taxon>
        <taxon>Actinopterygii</taxon>
        <taxon>Neopterygii</taxon>
        <taxon>Teleostei</taxon>
        <taxon>Neoteleostei</taxon>
        <taxon>Acanthomorphata</taxon>
        <taxon>Eupercaria</taxon>
        <taxon>Perciformes</taxon>
        <taxon>Notothenioidei</taxon>
        <taxon>Nototheniidae</taxon>
        <taxon>Notothenia</taxon>
    </lineage>
</organism>
<proteinExistence type="predicted"/>
<evidence type="ECO:0000313" key="3">
    <source>
        <dbReference type="RefSeq" id="XP_010790534.1"/>
    </source>
</evidence>
<reference evidence="3" key="1">
    <citation type="submission" date="2025-08" db="UniProtKB">
        <authorList>
            <consortium name="RefSeq"/>
        </authorList>
    </citation>
    <scope>IDENTIFICATION</scope>
    <source>
        <tissue evidence="3">Muscle</tissue>
    </source>
</reference>
<dbReference type="PANTHER" id="PTHR16166:SF141">
    <property type="entry name" value="INTERMEMBRANE LIPID TRANSFER PROTEIN VPS13D"/>
    <property type="match status" value="1"/>
</dbReference>
<protein>
    <submittedName>
        <fullName evidence="3">Vacuolar protein sorting-associated protein 13D-like</fullName>
    </submittedName>
</protein>
<dbReference type="Pfam" id="PF25036">
    <property type="entry name" value="VPS13_VAB"/>
    <property type="match status" value="1"/>
</dbReference>
<dbReference type="GO" id="GO:0007005">
    <property type="term" value="P:mitochondrion organization"/>
    <property type="evidence" value="ECO:0007669"/>
    <property type="project" value="TreeGrafter"/>
</dbReference>
<sequence length="635" mass="71263">MEGSARKVITVRSSLMVKNRLDVPMEVRLDSPSAPDKPVVLPPILPGQALAVPLHLTSWRLQARPKGLGVFFCKVPIHWTSVERPGEISSSKRDCQSADFDDSLKRDFRFCLVIKKENYPEQQPAKRVAGSAKEIYRQPGHTIYLLPTMVLANLLPCDLNYFIKGTSIRGSLKPGKEAVLHPADTSQNMELGVLLESFPVCKELLIPPGTQNYVVRMRLYDTNKHLLCLTIRIILRAQGALKILISAPYWLINKTGLPLIFRQDNGKADAAGQFEEHELARSLSPLLFCYTDKEQPAMCTMRIGRGIHPDGVPGWCQGFSLDGGSGVRAVKVIQHGNRPGLIYNIGISVRKGKGRYRDTHIVTFAPRYLLDNRSTHKLAFAQREFARGKGTANPEGYISTLPGSSVVFHWPRNDYDQLLCVRLMDTPNCTWSGGFEVNKPKSFHVNMREKEGEDCRVRSSTITTITFSGQDITLSSTVTNLGVKMDAHLTFEAHIKQLCKNSFYHLRNIAKLRPSLTLSDAEKLVHAFVSSRLDYCNALLIGIPKKSIQRLQYIQNSAARILMRVRKYDHITPILKSLHWLPVELRIEFKVSVLEPPPVVSMVQPLPYLKELLHPRLPPCGTARSSNSTPQTPED</sequence>
<feature type="domain" description="Vacuolar protein sorting-associated protein 13 VPS13 adaptor binding" evidence="1">
    <location>
        <begin position="4"/>
        <end position="454"/>
    </location>
</feature>
<dbReference type="InterPro" id="IPR026847">
    <property type="entry name" value="VPS13"/>
</dbReference>
<dbReference type="PANTHER" id="PTHR16166">
    <property type="entry name" value="VACUOLAR PROTEIN SORTING-ASSOCIATED PROTEIN VPS13"/>
    <property type="match status" value="1"/>
</dbReference>
<dbReference type="GO" id="GO:0006623">
    <property type="term" value="P:protein targeting to vacuole"/>
    <property type="evidence" value="ECO:0007669"/>
    <property type="project" value="TreeGrafter"/>
</dbReference>